<dbReference type="EC" id="3.5.3.6" evidence="2"/>
<evidence type="ECO:0000256" key="1">
    <source>
        <dbReference type="ARBA" id="ARBA00005213"/>
    </source>
</evidence>
<comment type="caution">
    <text evidence="5">The sequence shown here is derived from an EMBL/GenBank/DDBJ whole genome shotgun (WGS) entry which is preliminary data.</text>
</comment>
<accession>A0ABW2KYK7</accession>
<evidence type="ECO:0000313" key="6">
    <source>
        <dbReference type="Proteomes" id="UP001596456"/>
    </source>
</evidence>
<gene>
    <name evidence="5" type="ORF">ACFQPS_14645</name>
</gene>
<evidence type="ECO:0000313" key="5">
    <source>
        <dbReference type="EMBL" id="MFC7334405.1"/>
    </source>
</evidence>
<feature type="region of interest" description="Disordered" evidence="4">
    <location>
        <begin position="1"/>
        <end position="25"/>
    </location>
</feature>
<reference evidence="6" key="1">
    <citation type="journal article" date="2019" name="Int. J. Syst. Evol. Microbiol.">
        <title>The Global Catalogue of Microorganisms (GCM) 10K type strain sequencing project: providing services to taxonomists for standard genome sequencing and annotation.</title>
        <authorList>
            <consortium name="The Broad Institute Genomics Platform"/>
            <consortium name="The Broad Institute Genome Sequencing Center for Infectious Disease"/>
            <person name="Wu L."/>
            <person name="Ma J."/>
        </authorList>
    </citation>
    <scope>NUCLEOTIDE SEQUENCE [LARGE SCALE GENOMIC DNA]</scope>
    <source>
        <strain evidence="6">CGMCC 1.16275</strain>
    </source>
</reference>
<dbReference type="EMBL" id="JBHTCM010000015">
    <property type="protein sequence ID" value="MFC7334405.1"/>
    <property type="molecule type" value="Genomic_DNA"/>
</dbReference>
<comment type="pathway">
    <text evidence="1">Amino-acid degradation; L-arginine degradation via ADI pathway; carbamoyl phosphate from L-arginine: step 1/2.</text>
</comment>
<dbReference type="PANTHER" id="PTHR47271:SF2">
    <property type="entry name" value="ARGININE DEIMINASE"/>
    <property type="match status" value="1"/>
</dbReference>
<dbReference type="Pfam" id="PF19420">
    <property type="entry name" value="DDAH_eukar"/>
    <property type="match status" value="1"/>
</dbReference>
<dbReference type="RefSeq" id="WP_377359963.1">
    <property type="nucleotide sequence ID" value="NZ_JBHTCM010000015.1"/>
</dbReference>
<keyword evidence="6" id="KW-1185">Reference proteome</keyword>
<evidence type="ECO:0000256" key="3">
    <source>
        <dbReference type="ARBA" id="ARBA00049429"/>
    </source>
</evidence>
<evidence type="ECO:0000256" key="2">
    <source>
        <dbReference type="ARBA" id="ARBA00012171"/>
    </source>
</evidence>
<dbReference type="SUPFAM" id="SSF55909">
    <property type="entry name" value="Pentein"/>
    <property type="match status" value="1"/>
</dbReference>
<evidence type="ECO:0000256" key="4">
    <source>
        <dbReference type="SAM" id="MobiDB-lite"/>
    </source>
</evidence>
<organism evidence="5 6">
    <name type="scientific">Rhodocista pekingensis</name>
    <dbReference type="NCBI Taxonomy" id="201185"/>
    <lineage>
        <taxon>Bacteria</taxon>
        <taxon>Pseudomonadati</taxon>
        <taxon>Pseudomonadota</taxon>
        <taxon>Alphaproteobacteria</taxon>
        <taxon>Rhodospirillales</taxon>
        <taxon>Azospirillaceae</taxon>
        <taxon>Rhodocista</taxon>
    </lineage>
</organism>
<dbReference type="Gene3D" id="3.75.10.10">
    <property type="entry name" value="L-arginine/glycine Amidinotransferase, Chain A"/>
    <property type="match status" value="1"/>
</dbReference>
<proteinExistence type="predicted"/>
<dbReference type="Proteomes" id="UP001596456">
    <property type="component" value="Unassembled WGS sequence"/>
</dbReference>
<name>A0ABW2KYK7_9PROT</name>
<comment type="catalytic activity">
    <reaction evidence="3">
        <text>L-arginine + H2O = L-citrulline + NH4(+)</text>
        <dbReference type="Rhea" id="RHEA:19597"/>
        <dbReference type="ChEBI" id="CHEBI:15377"/>
        <dbReference type="ChEBI" id="CHEBI:28938"/>
        <dbReference type="ChEBI" id="CHEBI:32682"/>
        <dbReference type="ChEBI" id="CHEBI:57743"/>
        <dbReference type="EC" id="3.5.3.6"/>
    </reaction>
</comment>
<protein>
    <recommendedName>
        <fullName evidence="2">arginine deiminase</fullName>
        <ecNumber evidence="2">3.5.3.6</ecNumber>
    </recommendedName>
</protein>
<dbReference type="PANTHER" id="PTHR47271">
    <property type="entry name" value="ARGININE DEIMINASE"/>
    <property type="match status" value="1"/>
</dbReference>
<sequence>MTIDATAPGLWPSAQPESARPESAWPEPARPRIIMCAPDHFEVSYTINPWMRPDEWESRRAELSGAAAAGWSALRNRLHQLGAAVELVAPHPGLPDLVFTANAAVVLDGKALVARFRHPERRPEEPHFRRFFDGLASRGLLDAVHDMPPGLCLEGAGDCVHDAGRGVFFLGHGFRSDREAAAVVADLFGEEVEPLELVDPRFYHMDTALCPLSGGEVLYVPGAFSAEGRGRLRERIGADRLIAVPEADAVRLAANAVNLGRDVVLAEASDDLKAALAERGYRVHEVPIRSFGLSGGSAFCLTLRLDRRSVRAAAAAPETVAEVAVQPALLD</sequence>